<evidence type="ECO:0000256" key="3">
    <source>
        <dbReference type="ARBA" id="ARBA00023004"/>
    </source>
</evidence>
<dbReference type="PANTHER" id="PTHR24960:SF79">
    <property type="entry name" value="PHOTOSYSTEM I IRON-SULFUR CENTER"/>
    <property type="match status" value="1"/>
</dbReference>
<dbReference type="InterPro" id="IPR017900">
    <property type="entry name" value="4Fe4S_Fe_S_CS"/>
</dbReference>
<feature type="domain" description="4Fe-4S ferredoxin-type" evidence="5">
    <location>
        <begin position="334"/>
        <end position="362"/>
    </location>
</feature>
<dbReference type="Pfam" id="PF12838">
    <property type="entry name" value="Fer4_7"/>
    <property type="match status" value="1"/>
</dbReference>
<feature type="domain" description="4Fe-4S ferredoxin-type" evidence="5">
    <location>
        <begin position="150"/>
        <end position="179"/>
    </location>
</feature>
<evidence type="ECO:0000313" key="7">
    <source>
        <dbReference type="Proteomes" id="UP000826775"/>
    </source>
</evidence>
<dbReference type="SUPFAM" id="SSF54862">
    <property type="entry name" value="4Fe-4S ferredoxins"/>
    <property type="match status" value="1"/>
</dbReference>
<dbReference type="PROSITE" id="PS51379">
    <property type="entry name" value="4FE4S_FER_2"/>
    <property type="match status" value="4"/>
</dbReference>
<keyword evidence="7" id="KW-1185">Reference proteome</keyword>
<dbReference type="PROSITE" id="PS00198">
    <property type="entry name" value="4FE4S_FER_1"/>
    <property type="match status" value="2"/>
</dbReference>
<evidence type="ECO:0000256" key="1">
    <source>
        <dbReference type="ARBA" id="ARBA00022485"/>
    </source>
</evidence>
<keyword evidence="3" id="KW-0408">Iron</keyword>
<dbReference type="EMBL" id="AP024814">
    <property type="protein sequence ID" value="BCZ16802.1"/>
    <property type="molecule type" value="Genomic_DNA"/>
</dbReference>
<accession>A0ABM7S8G7</accession>
<organism evidence="6 7">
    <name type="scientific">Helicobacter gastrocanis</name>
    <dbReference type="NCBI Taxonomy" id="2849641"/>
    <lineage>
        <taxon>Bacteria</taxon>
        <taxon>Pseudomonadati</taxon>
        <taxon>Campylobacterota</taxon>
        <taxon>Epsilonproteobacteria</taxon>
        <taxon>Campylobacterales</taxon>
        <taxon>Helicobacteraceae</taxon>
        <taxon>Helicobacter</taxon>
    </lineage>
</organism>
<dbReference type="PANTHER" id="PTHR24960">
    <property type="entry name" value="PHOTOSYSTEM I IRON-SULFUR CENTER-RELATED"/>
    <property type="match status" value="1"/>
</dbReference>
<dbReference type="InterPro" id="IPR017896">
    <property type="entry name" value="4Fe4S_Fe-S-bd"/>
</dbReference>
<dbReference type="RefSeq" id="WP_260320596.1">
    <property type="nucleotide sequence ID" value="NZ_AP024814.1"/>
</dbReference>
<proteinExistence type="predicted"/>
<keyword evidence="2" id="KW-0479">Metal-binding</keyword>
<sequence length="472" mass="52374">MWWKNNPLLEFVYVKDPKHPLVAPHEHIVVQDTPAPADCVVSNVALKGAKRVAPEINFLIANSTQSPLELAASLSLIYEAHGLQFDFAPTQQEATQSVLEVFTYNSTICQYHQRRVECCGKCTEVCPTLAITKLDPEIAKSKGLECIDNRHLEINQQDCIDCGRCIAVCPSGSLHYNALSLECMQAIAKLYQGYIPLLLDKNTDLPTIPLKKEVLPLSLNANILEQTYLLTLLQESGAQVVLYAKELGVGTLESITLLNGIYEKIYQKKAVLCAFSPDELKTCLEHAQILEHTRFSPPTTPTHTKRDLFAKRLAHMVGEGGFGQVPCGDFIRYGHIKIFESCTLCLACVGACNTNALSIDGNDYRLLFNPSLCTTCGYCVPTCPEKCLELERDGIHLHPSYFTPQVMAQDNLFACRMCGKAMGTTKSVLKIAKFMEARFQGDTRRIASLYVCADCKVKVMLEDIVDISAILR</sequence>
<evidence type="ECO:0000256" key="4">
    <source>
        <dbReference type="ARBA" id="ARBA00023014"/>
    </source>
</evidence>
<feature type="domain" description="4Fe-4S ferredoxin-type" evidence="5">
    <location>
        <begin position="364"/>
        <end position="393"/>
    </location>
</feature>
<dbReference type="Gene3D" id="3.30.70.20">
    <property type="match status" value="2"/>
</dbReference>
<name>A0ABM7S8G7_9HELI</name>
<evidence type="ECO:0000259" key="5">
    <source>
        <dbReference type="PROSITE" id="PS51379"/>
    </source>
</evidence>
<dbReference type="Pfam" id="PF13237">
    <property type="entry name" value="Fer4_10"/>
    <property type="match status" value="1"/>
</dbReference>
<protein>
    <recommendedName>
        <fullName evidence="5">4Fe-4S ferredoxin-type domain-containing protein</fullName>
    </recommendedName>
</protein>
<reference evidence="6 7" key="1">
    <citation type="submission" date="2021-07" db="EMBL/GenBank/DDBJ databases">
        <title>Novel Helicobacter sp. Isolated from a dog.</title>
        <authorList>
            <person name="Rimbara E."/>
            <person name="Suzuki M."/>
        </authorList>
    </citation>
    <scope>NUCLEOTIDE SEQUENCE [LARGE SCALE GENOMIC DNA]</scope>
    <source>
        <strain evidence="7">NHP19-003</strain>
    </source>
</reference>
<evidence type="ECO:0000256" key="2">
    <source>
        <dbReference type="ARBA" id="ARBA00022723"/>
    </source>
</evidence>
<keyword evidence="1" id="KW-0004">4Fe-4S</keyword>
<feature type="domain" description="4Fe-4S ferredoxin-type" evidence="5">
    <location>
        <begin position="107"/>
        <end position="137"/>
    </location>
</feature>
<evidence type="ECO:0000313" key="6">
    <source>
        <dbReference type="EMBL" id="BCZ16802.1"/>
    </source>
</evidence>
<keyword evidence="4" id="KW-0411">Iron-sulfur</keyword>
<dbReference type="Proteomes" id="UP000826775">
    <property type="component" value="Chromosome"/>
</dbReference>
<dbReference type="InterPro" id="IPR050157">
    <property type="entry name" value="PSI_iron-sulfur_center"/>
</dbReference>
<gene>
    <name evidence="6" type="ORF">NHP190003_00840</name>
</gene>